<feature type="domain" description="Alfin N-terminal" evidence="1">
    <location>
        <begin position="12"/>
        <end position="45"/>
    </location>
</feature>
<dbReference type="GO" id="GO:0006355">
    <property type="term" value="P:regulation of DNA-templated transcription"/>
    <property type="evidence" value="ECO:0007669"/>
    <property type="project" value="InterPro"/>
</dbReference>
<keyword evidence="3" id="KW-1185">Reference proteome</keyword>
<gene>
    <name evidence="2" type="primary">LOC112288921</name>
</gene>
<dbReference type="EnsemblPlants" id="Pp3c11_7230V3.3">
    <property type="protein sequence ID" value="Pp3c11_7230V3.3"/>
    <property type="gene ID" value="Pp3c11_7230"/>
</dbReference>
<evidence type="ECO:0000259" key="1">
    <source>
        <dbReference type="Pfam" id="PF12165"/>
    </source>
</evidence>
<dbReference type="Gramene" id="Pp3c11_7230V3.3">
    <property type="protein sequence ID" value="Pp3c11_7230V3.3"/>
    <property type="gene ID" value="Pp3c11_7230"/>
</dbReference>
<organism evidence="2 3">
    <name type="scientific">Physcomitrium patens</name>
    <name type="common">Spreading-leaved earth moss</name>
    <name type="synonym">Physcomitrella patens</name>
    <dbReference type="NCBI Taxonomy" id="3218"/>
    <lineage>
        <taxon>Eukaryota</taxon>
        <taxon>Viridiplantae</taxon>
        <taxon>Streptophyta</taxon>
        <taxon>Embryophyta</taxon>
        <taxon>Bryophyta</taxon>
        <taxon>Bryophytina</taxon>
        <taxon>Bryopsida</taxon>
        <taxon>Funariidae</taxon>
        <taxon>Funariales</taxon>
        <taxon>Funariaceae</taxon>
        <taxon>Physcomitrium</taxon>
    </lineage>
</organism>
<dbReference type="PANTHER" id="PTHR12321:SF98">
    <property type="entry name" value="PHD FINGER PROTEIN ALFIN-LIKE 5"/>
    <property type="match status" value="1"/>
</dbReference>
<dbReference type="GO" id="GO:0042393">
    <property type="term" value="F:histone binding"/>
    <property type="evidence" value="ECO:0007669"/>
    <property type="project" value="InterPro"/>
</dbReference>
<dbReference type="Pfam" id="PF12165">
    <property type="entry name" value="Alfin"/>
    <property type="match status" value="1"/>
</dbReference>
<reference evidence="2" key="3">
    <citation type="submission" date="2020-12" db="UniProtKB">
        <authorList>
            <consortium name="EnsemblPlants"/>
        </authorList>
    </citation>
    <scope>IDENTIFICATION</scope>
</reference>
<dbReference type="InterPro" id="IPR021998">
    <property type="entry name" value="Alfin_N"/>
</dbReference>
<dbReference type="EMBL" id="ABEU02000011">
    <property type="status" value="NOT_ANNOTATED_CDS"/>
    <property type="molecule type" value="Genomic_DNA"/>
</dbReference>
<reference evidence="2 3" key="2">
    <citation type="journal article" date="2018" name="Plant J.">
        <title>The Physcomitrella patens chromosome-scale assembly reveals moss genome structure and evolution.</title>
        <authorList>
            <person name="Lang D."/>
            <person name="Ullrich K.K."/>
            <person name="Murat F."/>
            <person name="Fuchs J."/>
            <person name="Jenkins J."/>
            <person name="Haas F.B."/>
            <person name="Piednoel M."/>
            <person name="Gundlach H."/>
            <person name="Van Bel M."/>
            <person name="Meyberg R."/>
            <person name="Vives C."/>
            <person name="Morata J."/>
            <person name="Symeonidi A."/>
            <person name="Hiss M."/>
            <person name="Muchero W."/>
            <person name="Kamisugi Y."/>
            <person name="Saleh O."/>
            <person name="Blanc G."/>
            <person name="Decker E.L."/>
            <person name="van Gessel N."/>
            <person name="Grimwood J."/>
            <person name="Hayes R.D."/>
            <person name="Graham S.W."/>
            <person name="Gunter L.E."/>
            <person name="McDaniel S.F."/>
            <person name="Hoernstein S.N.W."/>
            <person name="Larsson A."/>
            <person name="Li F.W."/>
            <person name="Perroud P.F."/>
            <person name="Phillips J."/>
            <person name="Ranjan P."/>
            <person name="Rokshar D.S."/>
            <person name="Rothfels C.J."/>
            <person name="Schneider L."/>
            <person name="Shu S."/>
            <person name="Stevenson D.W."/>
            <person name="Thummler F."/>
            <person name="Tillich M."/>
            <person name="Villarreal Aguilar J.C."/>
            <person name="Widiez T."/>
            <person name="Wong G.K."/>
            <person name="Wymore A."/>
            <person name="Zhang Y."/>
            <person name="Zimmer A.D."/>
            <person name="Quatrano R.S."/>
            <person name="Mayer K.F.X."/>
            <person name="Goodstein D."/>
            <person name="Casacuberta J.M."/>
            <person name="Vandepoele K."/>
            <person name="Reski R."/>
            <person name="Cuming A.C."/>
            <person name="Tuskan G.A."/>
            <person name="Maumus F."/>
            <person name="Salse J."/>
            <person name="Schmutz J."/>
            <person name="Rensing S.A."/>
        </authorList>
    </citation>
    <scope>NUCLEOTIDE SEQUENCE [LARGE SCALE GENOMIC DNA]</scope>
    <source>
        <strain evidence="2 3">cv. Gransden 2004</strain>
    </source>
</reference>
<accession>A0A7I4A9F7</accession>
<reference evidence="2 3" key="1">
    <citation type="journal article" date="2008" name="Science">
        <title>The Physcomitrella genome reveals evolutionary insights into the conquest of land by plants.</title>
        <authorList>
            <person name="Rensing S."/>
            <person name="Lang D."/>
            <person name="Zimmer A."/>
            <person name="Terry A."/>
            <person name="Salamov A."/>
            <person name="Shapiro H."/>
            <person name="Nishiyama T."/>
            <person name="Perroud P.-F."/>
            <person name="Lindquist E."/>
            <person name="Kamisugi Y."/>
            <person name="Tanahashi T."/>
            <person name="Sakakibara K."/>
            <person name="Fujita T."/>
            <person name="Oishi K."/>
            <person name="Shin-I T."/>
            <person name="Kuroki Y."/>
            <person name="Toyoda A."/>
            <person name="Suzuki Y."/>
            <person name="Hashimoto A."/>
            <person name="Yamaguchi K."/>
            <person name="Sugano A."/>
            <person name="Kohara Y."/>
            <person name="Fujiyama A."/>
            <person name="Anterola A."/>
            <person name="Aoki S."/>
            <person name="Ashton N."/>
            <person name="Barbazuk W.B."/>
            <person name="Barker E."/>
            <person name="Bennetzen J."/>
            <person name="Bezanilla M."/>
            <person name="Blankenship R."/>
            <person name="Cho S.H."/>
            <person name="Dutcher S."/>
            <person name="Estelle M."/>
            <person name="Fawcett J.A."/>
            <person name="Gundlach H."/>
            <person name="Hanada K."/>
            <person name="Heyl A."/>
            <person name="Hicks K.A."/>
            <person name="Hugh J."/>
            <person name="Lohr M."/>
            <person name="Mayer K."/>
            <person name="Melkozernov A."/>
            <person name="Murata T."/>
            <person name="Nelson D."/>
            <person name="Pils B."/>
            <person name="Prigge M."/>
            <person name="Reiss B."/>
            <person name="Renner T."/>
            <person name="Rombauts S."/>
            <person name="Rushton P."/>
            <person name="Sanderfoot A."/>
            <person name="Schween G."/>
            <person name="Shiu S.-H."/>
            <person name="Stueber K."/>
            <person name="Theodoulou F.L."/>
            <person name="Tu H."/>
            <person name="Van de Peer Y."/>
            <person name="Verrier P.J."/>
            <person name="Waters E."/>
            <person name="Wood A."/>
            <person name="Yang L."/>
            <person name="Cove D."/>
            <person name="Cuming A."/>
            <person name="Hasebe M."/>
            <person name="Lucas S."/>
            <person name="Mishler D.B."/>
            <person name="Reski R."/>
            <person name="Grigoriev I."/>
            <person name="Quatrano R.S."/>
            <person name="Boore J.L."/>
        </authorList>
    </citation>
    <scope>NUCLEOTIDE SEQUENCE [LARGE SCALE GENOMIC DNA]</scope>
    <source>
        <strain evidence="2 3">cv. Gransden 2004</strain>
    </source>
</reference>
<dbReference type="Proteomes" id="UP000006727">
    <property type="component" value="Chromosome 11"/>
</dbReference>
<dbReference type="InterPro" id="IPR045104">
    <property type="entry name" value="Alfin"/>
</dbReference>
<dbReference type="AlphaFoldDB" id="A0A7I4A9F7"/>
<dbReference type="PANTHER" id="PTHR12321">
    <property type="entry name" value="CPG BINDING PROTEIN"/>
    <property type="match status" value="1"/>
</dbReference>
<evidence type="ECO:0000313" key="3">
    <source>
        <dbReference type="Proteomes" id="UP000006727"/>
    </source>
</evidence>
<sequence>MEGGSMTLNPRSVDEVFKDFKGRRSGMLKALTTDVEEFYLQCDPGEGFTLSSEKVCPKDDFTVTFVTGLESHCVCIVIALTVVRFASIHKMIENWPY</sequence>
<proteinExistence type="predicted"/>
<name>A0A7I4A9F7_PHYPA</name>
<evidence type="ECO:0000313" key="2">
    <source>
        <dbReference type="EnsemblPlants" id="Pp3c11_7230V3.3"/>
    </source>
</evidence>
<protein>
    <recommendedName>
        <fullName evidence="1">Alfin N-terminal domain-containing protein</fullName>
    </recommendedName>
</protein>